<keyword evidence="5" id="KW-0411">Iron-sulfur</keyword>
<sequence length="507" mass="55669">MDAPKPSPLPVVESSRPPASTPVRHAANRDYTFLGTTDSLCPQCMQVVRAKIISRRGRVYFRKRCPEHGPREDFVCSDVSWYDRLETALPAKLPKQVAIEPDKGCPYDCGLCTEHEQHTCIGLVEVTSSCNLKCPMCFASSGPGGQHLDMKQARAAIDALVAAEGHAEVCQISGGEPTIHPQLLEIVDYALSQPIDFVMINTNGIRFAKDAELVRQLAERRERLEIYFQFDGRDSAGEQQLRGEDLVATKLRALDRLADAELNVTLVATLHGPDDPAVYQRLFQQAMSRPNVVGLSLQPATYSGRHVLPSELEQRVTFPDAIRGIAAASEGMLSETDFTPLPCAHPNCHQIMLAIRNDSGLLPLSRVMDIERDRDLLANGISFTRERSKELIAQYLGRASGCGEGCGCGDLPTGSAVDAAPRTAAQQAVAEQFFDRVINGQAGARDVFRITITNFLDAYNFDVRRLMKCCTHHVLPSGHLVPFCAYNTLYRPGHVQLPELPSAPPTP</sequence>
<dbReference type="PANTHER" id="PTHR43306">
    <property type="entry name" value="7,8-DIHYDRO-6-HYDROXYMETHYLPTERIN DIMETHYLTRANSFERASE"/>
    <property type="match status" value="1"/>
</dbReference>
<dbReference type="GO" id="GO:0046872">
    <property type="term" value="F:metal ion binding"/>
    <property type="evidence" value="ECO:0007669"/>
    <property type="project" value="UniProtKB-KW"/>
</dbReference>
<dbReference type="RefSeq" id="WP_084428244.1">
    <property type="nucleotide sequence ID" value="NZ_CP042914.1"/>
</dbReference>
<gene>
    <name evidence="9" type="primary">albA</name>
    <name evidence="9" type="ORF">UC8_23970</name>
</gene>
<dbReference type="SFLD" id="SFLDG01067">
    <property type="entry name" value="SPASM/twitch_domain_containing"/>
    <property type="match status" value="1"/>
</dbReference>
<dbReference type="InterPro" id="IPR034474">
    <property type="entry name" value="Methyltransferase_Class_D"/>
</dbReference>
<feature type="domain" description="Radical SAM core" evidence="7">
    <location>
        <begin position="124"/>
        <end position="270"/>
    </location>
</feature>
<keyword evidence="3" id="KW-0479">Metal-binding</keyword>
<dbReference type="GO" id="GO:0051536">
    <property type="term" value="F:iron-sulfur cluster binding"/>
    <property type="evidence" value="ECO:0007669"/>
    <property type="project" value="UniProtKB-KW"/>
</dbReference>
<evidence type="ECO:0000259" key="8">
    <source>
        <dbReference type="Pfam" id="PF23545"/>
    </source>
</evidence>
<feature type="region of interest" description="Disordered" evidence="6">
    <location>
        <begin position="1"/>
        <end position="24"/>
    </location>
</feature>
<dbReference type="Pfam" id="PF04055">
    <property type="entry name" value="Radical_SAM"/>
    <property type="match status" value="1"/>
</dbReference>
<keyword evidence="4" id="KW-0408">Iron</keyword>
<name>A0A5B9QMS2_9BACT</name>
<evidence type="ECO:0000256" key="4">
    <source>
        <dbReference type="ARBA" id="ARBA00023004"/>
    </source>
</evidence>
<keyword evidence="2" id="KW-0949">S-adenosyl-L-methionine</keyword>
<evidence type="ECO:0000256" key="2">
    <source>
        <dbReference type="ARBA" id="ARBA00022691"/>
    </source>
</evidence>
<evidence type="ECO:0000256" key="1">
    <source>
        <dbReference type="ARBA" id="ARBA00001966"/>
    </source>
</evidence>
<accession>A0A5B9QMS2</accession>
<comment type="cofactor">
    <cofactor evidence="1">
        <name>[4Fe-4S] cluster</name>
        <dbReference type="ChEBI" id="CHEBI:49883"/>
    </cofactor>
</comment>
<evidence type="ECO:0000256" key="3">
    <source>
        <dbReference type="ARBA" id="ARBA00022723"/>
    </source>
</evidence>
<dbReference type="Gene3D" id="3.20.20.70">
    <property type="entry name" value="Aldolase class I"/>
    <property type="match status" value="1"/>
</dbReference>
<feature type="domain" description="HMPTM N-terminal zinc ribbon" evidence="8">
    <location>
        <begin position="33"/>
        <end position="77"/>
    </location>
</feature>
<dbReference type="InterPro" id="IPR013785">
    <property type="entry name" value="Aldolase_TIM"/>
</dbReference>
<organism evidence="9 10">
    <name type="scientific">Roseimaritima ulvae</name>
    <dbReference type="NCBI Taxonomy" id="980254"/>
    <lineage>
        <taxon>Bacteria</taxon>
        <taxon>Pseudomonadati</taxon>
        <taxon>Planctomycetota</taxon>
        <taxon>Planctomycetia</taxon>
        <taxon>Pirellulales</taxon>
        <taxon>Pirellulaceae</taxon>
        <taxon>Roseimaritima</taxon>
    </lineage>
</organism>
<dbReference type="SUPFAM" id="SSF102114">
    <property type="entry name" value="Radical SAM enzymes"/>
    <property type="match status" value="1"/>
</dbReference>
<dbReference type="KEGG" id="rul:UC8_23970"/>
<reference evidence="9 10" key="1">
    <citation type="submission" date="2019-08" db="EMBL/GenBank/DDBJ databases">
        <title>Deep-cultivation of Planctomycetes and their phenomic and genomic characterization uncovers novel biology.</title>
        <authorList>
            <person name="Wiegand S."/>
            <person name="Jogler M."/>
            <person name="Boedeker C."/>
            <person name="Pinto D."/>
            <person name="Vollmers J."/>
            <person name="Rivas-Marin E."/>
            <person name="Kohn T."/>
            <person name="Peeters S.H."/>
            <person name="Heuer A."/>
            <person name="Rast P."/>
            <person name="Oberbeckmann S."/>
            <person name="Bunk B."/>
            <person name="Jeske O."/>
            <person name="Meyerdierks A."/>
            <person name="Storesund J.E."/>
            <person name="Kallscheuer N."/>
            <person name="Luecker S."/>
            <person name="Lage O.M."/>
            <person name="Pohl T."/>
            <person name="Merkel B.J."/>
            <person name="Hornburger P."/>
            <person name="Mueller R.-W."/>
            <person name="Bruemmer F."/>
            <person name="Labrenz M."/>
            <person name="Spormann A.M."/>
            <person name="Op den Camp H."/>
            <person name="Overmann J."/>
            <person name="Amann R."/>
            <person name="Jetten M.S.M."/>
            <person name="Mascher T."/>
            <person name="Medema M.H."/>
            <person name="Devos D.P."/>
            <person name="Kaster A.-K."/>
            <person name="Ovreas L."/>
            <person name="Rohde M."/>
            <person name="Galperin M.Y."/>
            <person name="Jogler C."/>
        </authorList>
    </citation>
    <scope>NUCLEOTIDE SEQUENCE [LARGE SCALE GENOMIC DNA]</scope>
    <source>
        <strain evidence="9 10">UC8</strain>
    </source>
</reference>
<dbReference type="Pfam" id="PF23545">
    <property type="entry name" value="Zn_ribbon_HMPTM"/>
    <property type="match status" value="1"/>
</dbReference>
<evidence type="ECO:0000313" key="9">
    <source>
        <dbReference type="EMBL" id="QEG40387.1"/>
    </source>
</evidence>
<dbReference type="OrthoDB" id="7021155at2"/>
<dbReference type="InterPro" id="IPR007197">
    <property type="entry name" value="rSAM"/>
</dbReference>
<proteinExistence type="predicted"/>
<dbReference type="InterPro" id="IPR058240">
    <property type="entry name" value="rSAM_sf"/>
</dbReference>
<evidence type="ECO:0000313" key="10">
    <source>
        <dbReference type="Proteomes" id="UP000325286"/>
    </source>
</evidence>
<protein>
    <submittedName>
        <fullName evidence="9">Antilisterial bacteriocin subtilosin biosynthesis protein AlbA</fullName>
    </submittedName>
</protein>
<evidence type="ECO:0000256" key="5">
    <source>
        <dbReference type="ARBA" id="ARBA00023014"/>
    </source>
</evidence>
<dbReference type="EMBL" id="CP042914">
    <property type="protein sequence ID" value="QEG40387.1"/>
    <property type="molecule type" value="Genomic_DNA"/>
</dbReference>
<keyword evidence="10" id="KW-1185">Reference proteome</keyword>
<dbReference type="SFLD" id="SFLDS00029">
    <property type="entry name" value="Radical_SAM"/>
    <property type="match status" value="1"/>
</dbReference>
<dbReference type="PANTHER" id="PTHR43306:SF1">
    <property type="entry name" value="7,8-DIHYDRO-6-HYDROXYMETHYLPTERIN DIMETHYLTRANSFERASE"/>
    <property type="match status" value="1"/>
</dbReference>
<evidence type="ECO:0000256" key="6">
    <source>
        <dbReference type="SAM" id="MobiDB-lite"/>
    </source>
</evidence>
<dbReference type="CDD" id="cd01335">
    <property type="entry name" value="Radical_SAM"/>
    <property type="match status" value="1"/>
</dbReference>
<dbReference type="InterPro" id="IPR056488">
    <property type="entry name" value="Zn_ribbon_HMPTM"/>
</dbReference>
<dbReference type="GO" id="GO:0003824">
    <property type="term" value="F:catalytic activity"/>
    <property type="evidence" value="ECO:0007669"/>
    <property type="project" value="InterPro"/>
</dbReference>
<dbReference type="AlphaFoldDB" id="A0A5B9QMS2"/>
<evidence type="ECO:0000259" key="7">
    <source>
        <dbReference type="Pfam" id="PF04055"/>
    </source>
</evidence>
<dbReference type="SFLD" id="SFLDG01100">
    <property type="entry name" value="methyltransferase_(Class_D)"/>
    <property type="match status" value="1"/>
</dbReference>
<dbReference type="Proteomes" id="UP000325286">
    <property type="component" value="Chromosome"/>
</dbReference>